<gene>
    <name evidence="1" type="ORF">Sjap_021498</name>
</gene>
<organism evidence="1 2">
    <name type="scientific">Stephania japonica</name>
    <dbReference type="NCBI Taxonomy" id="461633"/>
    <lineage>
        <taxon>Eukaryota</taxon>
        <taxon>Viridiplantae</taxon>
        <taxon>Streptophyta</taxon>
        <taxon>Embryophyta</taxon>
        <taxon>Tracheophyta</taxon>
        <taxon>Spermatophyta</taxon>
        <taxon>Magnoliopsida</taxon>
        <taxon>Ranunculales</taxon>
        <taxon>Menispermaceae</taxon>
        <taxon>Menispermoideae</taxon>
        <taxon>Cissampelideae</taxon>
        <taxon>Stephania</taxon>
    </lineage>
</organism>
<protein>
    <submittedName>
        <fullName evidence="1">Uncharacterized protein</fullName>
    </submittedName>
</protein>
<comment type="caution">
    <text evidence="1">The sequence shown here is derived from an EMBL/GenBank/DDBJ whole genome shotgun (WGS) entry which is preliminary data.</text>
</comment>
<proteinExistence type="predicted"/>
<name>A0AAP0HTI8_9MAGN</name>
<reference evidence="1 2" key="1">
    <citation type="submission" date="2024-01" db="EMBL/GenBank/DDBJ databases">
        <title>Genome assemblies of Stephania.</title>
        <authorList>
            <person name="Yang L."/>
        </authorList>
    </citation>
    <scope>NUCLEOTIDE SEQUENCE [LARGE SCALE GENOMIC DNA]</scope>
    <source>
        <strain evidence="1">QJT</strain>
        <tissue evidence="1">Leaf</tissue>
    </source>
</reference>
<dbReference type="EMBL" id="JBBNAE010000009">
    <property type="protein sequence ID" value="KAK9096001.1"/>
    <property type="molecule type" value="Genomic_DNA"/>
</dbReference>
<dbReference type="AlphaFoldDB" id="A0AAP0HTI8"/>
<accession>A0AAP0HTI8</accession>
<sequence>MELRLGTNAWGRLPDIPYFVDSVPGKLVNGALHWVDYLTNQVICFDVEEEEFKVVSHAIYKASKVLVQVAELEACLALVCREKRKSSDVKKERDTWQLRIGEEWCSAVVANGYWRRR</sequence>
<dbReference type="Proteomes" id="UP001417504">
    <property type="component" value="Unassembled WGS sequence"/>
</dbReference>
<evidence type="ECO:0000313" key="1">
    <source>
        <dbReference type="EMBL" id="KAK9096001.1"/>
    </source>
</evidence>
<keyword evidence="2" id="KW-1185">Reference proteome</keyword>
<evidence type="ECO:0000313" key="2">
    <source>
        <dbReference type="Proteomes" id="UP001417504"/>
    </source>
</evidence>